<evidence type="ECO:0000313" key="2">
    <source>
        <dbReference type="EMBL" id="GGO16916.1"/>
    </source>
</evidence>
<dbReference type="Gene3D" id="3.10.450.50">
    <property type="match status" value="1"/>
</dbReference>
<dbReference type="RefSeq" id="WP_150006151.1">
    <property type="nucleotide sequence ID" value="NZ_BMOV01000013.1"/>
</dbReference>
<dbReference type="Pfam" id="PF12680">
    <property type="entry name" value="SnoaL_2"/>
    <property type="match status" value="1"/>
</dbReference>
<dbReference type="SUPFAM" id="SSF54427">
    <property type="entry name" value="NTF2-like"/>
    <property type="match status" value="1"/>
</dbReference>
<dbReference type="InterPro" id="IPR037401">
    <property type="entry name" value="SnoaL-like"/>
</dbReference>
<organism evidence="2 3">
    <name type="scientific">Iodidimonas muriae</name>
    <dbReference type="NCBI Taxonomy" id="261467"/>
    <lineage>
        <taxon>Bacteria</taxon>
        <taxon>Pseudomonadati</taxon>
        <taxon>Pseudomonadota</taxon>
        <taxon>Alphaproteobacteria</taxon>
        <taxon>Iodidimonadales</taxon>
        <taxon>Iodidimonadaceae</taxon>
        <taxon>Iodidimonas</taxon>
    </lineage>
</organism>
<comment type="caution">
    <text evidence="2">The sequence shown here is derived from an EMBL/GenBank/DDBJ whole genome shotgun (WGS) entry which is preliminary data.</text>
</comment>
<proteinExistence type="predicted"/>
<accession>A0ABQ2LG45</accession>
<reference evidence="3" key="1">
    <citation type="journal article" date="2019" name="Int. J. Syst. Evol. Microbiol.">
        <title>The Global Catalogue of Microorganisms (GCM) 10K type strain sequencing project: providing services to taxonomists for standard genome sequencing and annotation.</title>
        <authorList>
            <consortium name="The Broad Institute Genomics Platform"/>
            <consortium name="The Broad Institute Genome Sequencing Center for Infectious Disease"/>
            <person name="Wu L."/>
            <person name="Ma J."/>
        </authorList>
    </citation>
    <scope>NUCLEOTIDE SEQUENCE [LARGE SCALE GENOMIC DNA]</scope>
    <source>
        <strain evidence="3">JCM 17843</strain>
    </source>
</reference>
<gene>
    <name evidence="2" type="ORF">GCM10007972_26500</name>
</gene>
<dbReference type="InterPro" id="IPR032710">
    <property type="entry name" value="NTF2-like_dom_sf"/>
</dbReference>
<dbReference type="Proteomes" id="UP000602381">
    <property type="component" value="Unassembled WGS sequence"/>
</dbReference>
<dbReference type="EMBL" id="BMOV01000013">
    <property type="protein sequence ID" value="GGO16916.1"/>
    <property type="molecule type" value="Genomic_DNA"/>
</dbReference>
<feature type="domain" description="SnoaL-like" evidence="1">
    <location>
        <begin position="31"/>
        <end position="135"/>
    </location>
</feature>
<evidence type="ECO:0000259" key="1">
    <source>
        <dbReference type="Pfam" id="PF12680"/>
    </source>
</evidence>
<dbReference type="CDD" id="cd00531">
    <property type="entry name" value="NTF2_like"/>
    <property type="match status" value="1"/>
</dbReference>
<evidence type="ECO:0000313" key="3">
    <source>
        <dbReference type="Proteomes" id="UP000602381"/>
    </source>
</evidence>
<keyword evidence="3" id="KW-1185">Reference proteome</keyword>
<sequence>MTFDVAWLGTKYPKERDGIAPYEYYVDIVTKRYFHGVDNKNLDLVLDCFHEDAFIHEMTSDTRHDGRDQGIRRMFQDLLSNNDRIWHGNFVHTVDIIRQSVCSQFSVEIKPDGSKEHRYENCNRFYLKDGKFTRVFVYMSGENLLV</sequence>
<name>A0ABQ2LG45_9PROT</name>
<protein>
    <recommendedName>
        <fullName evidence="1">SnoaL-like domain-containing protein</fullName>
    </recommendedName>
</protein>